<dbReference type="Proteomes" id="UP000542742">
    <property type="component" value="Unassembled WGS sequence"/>
</dbReference>
<dbReference type="RefSeq" id="WP_184950816.1">
    <property type="nucleotide sequence ID" value="NZ_BOMC01000002.1"/>
</dbReference>
<accession>A0A7W7CP08</accession>
<keyword evidence="1" id="KW-0472">Membrane</keyword>
<dbReference type="AlphaFoldDB" id="A0A7W7CP08"/>
<proteinExistence type="predicted"/>
<keyword evidence="1" id="KW-0812">Transmembrane</keyword>
<reference evidence="2 3" key="1">
    <citation type="submission" date="2020-08" db="EMBL/GenBank/DDBJ databases">
        <title>Sequencing the genomes of 1000 actinobacteria strains.</title>
        <authorList>
            <person name="Klenk H.-P."/>
        </authorList>
    </citation>
    <scope>NUCLEOTIDE SEQUENCE [LARGE SCALE GENOMIC DNA]</scope>
    <source>
        <strain evidence="2 3">DSM 45518</strain>
    </source>
</reference>
<evidence type="ECO:0000313" key="3">
    <source>
        <dbReference type="Proteomes" id="UP000542742"/>
    </source>
</evidence>
<organism evidence="2 3">
    <name type="scientific">Paractinoplanes abujensis</name>
    <dbReference type="NCBI Taxonomy" id="882441"/>
    <lineage>
        <taxon>Bacteria</taxon>
        <taxon>Bacillati</taxon>
        <taxon>Actinomycetota</taxon>
        <taxon>Actinomycetes</taxon>
        <taxon>Micromonosporales</taxon>
        <taxon>Micromonosporaceae</taxon>
        <taxon>Paractinoplanes</taxon>
    </lineage>
</organism>
<dbReference type="EMBL" id="JACHMF010000001">
    <property type="protein sequence ID" value="MBB4692042.1"/>
    <property type="molecule type" value="Genomic_DNA"/>
</dbReference>
<name>A0A7W7CP08_9ACTN</name>
<dbReference type="InterPro" id="IPR046491">
    <property type="entry name" value="DUF6584"/>
</dbReference>
<feature type="transmembrane region" description="Helical" evidence="1">
    <location>
        <begin position="127"/>
        <end position="156"/>
    </location>
</feature>
<evidence type="ECO:0000313" key="2">
    <source>
        <dbReference type="EMBL" id="MBB4692042.1"/>
    </source>
</evidence>
<keyword evidence="1" id="KW-1133">Transmembrane helix</keyword>
<keyword evidence="3" id="KW-1185">Reference proteome</keyword>
<evidence type="ECO:0000256" key="1">
    <source>
        <dbReference type="SAM" id="Phobius"/>
    </source>
</evidence>
<sequence>MGKSEVLARVATDLERGHTHLAQQRLASLAVNHPDDLDLRLRRAAVYRRVGDWTQAGRWGFLAEDAPEAELAAFERAYPSPVARLGALRLTREPPRGLGPRALDRYLGLAERARAERRVPQDDDSGLLTCFVVTGGLLLVALLLGVGLWTSVAFVLGKVF</sequence>
<gene>
    <name evidence="2" type="ORF">BKA14_002190</name>
</gene>
<comment type="caution">
    <text evidence="2">The sequence shown here is derived from an EMBL/GenBank/DDBJ whole genome shotgun (WGS) entry which is preliminary data.</text>
</comment>
<dbReference type="Pfam" id="PF20225">
    <property type="entry name" value="DUF6584"/>
    <property type="match status" value="1"/>
</dbReference>
<protein>
    <submittedName>
        <fullName evidence="2">Uncharacterized protein</fullName>
    </submittedName>
</protein>